<dbReference type="GO" id="GO:0004222">
    <property type="term" value="F:metalloendopeptidase activity"/>
    <property type="evidence" value="ECO:0007669"/>
    <property type="project" value="TreeGrafter"/>
</dbReference>
<gene>
    <name evidence="4" type="ORF">NIES2135_62300</name>
</gene>
<evidence type="ECO:0000256" key="2">
    <source>
        <dbReference type="SAM" id="MobiDB-lite"/>
    </source>
</evidence>
<organism evidence="4 5">
    <name type="scientific">Leptolyngbya boryana NIES-2135</name>
    <dbReference type="NCBI Taxonomy" id="1973484"/>
    <lineage>
        <taxon>Bacteria</taxon>
        <taxon>Bacillati</taxon>
        <taxon>Cyanobacteriota</taxon>
        <taxon>Cyanophyceae</taxon>
        <taxon>Leptolyngbyales</taxon>
        <taxon>Leptolyngbyaceae</taxon>
        <taxon>Leptolyngbya group</taxon>
        <taxon>Leptolyngbya</taxon>
    </lineage>
</organism>
<reference evidence="4 5" key="1">
    <citation type="submission" date="2017-06" db="EMBL/GenBank/DDBJ databases">
        <title>Genome sequencing of cyanobaciteial culture collection at National Institute for Environmental Studies (NIES).</title>
        <authorList>
            <person name="Hirose Y."/>
            <person name="Shimura Y."/>
            <person name="Fujisawa T."/>
            <person name="Nakamura Y."/>
            <person name="Kawachi M."/>
        </authorList>
    </citation>
    <scope>NUCLEOTIDE SEQUENCE [LARGE SCALE GENOMIC DNA]</scope>
    <source>
        <strain evidence="4 5">NIES-2135</strain>
        <plasmid evidence="5">Plasmid Plasmid1 dna</plasmid>
    </source>
</reference>
<feature type="region of interest" description="Disordered" evidence="2">
    <location>
        <begin position="314"/>
        <end position="336"/>
    </location>
</feature>
<name>A0A1Z4JRQ3_LEPBY</name>
<accession>A0A1Z4JRQ3</accession>
<dbReference type="Pfam" id="PF01551">
    <property type="entry name" value="Peptidase_M23"/>
    <property type="match status" value="1"/>
</dbReference>
<feature type="domain" description="M23ase beta-sheet core" evidence="3">
    <location>
        <begin position="197"/>
        <end position="288"/>
    </location>
</feature>
<evidence type="ECO:0000313" key="4">
    <source>
        <dbReference type="EMBL" id="BAY59353.1"/>
    </source>
</evidence>
<evidence type="ECO:0000313" key="5">
    <source>
        <dbReference type="Proteomes" id="UP000217895"/>
    </source>
</evidence>
<protein>
    <submittedName>
        <fullName evidence="4">Putative Peptidase M23B</fullName>
    </submittedName>
</protein>
<dbReference type="PANTHER" id="PTHR21666:SF289">
    <property type="entry name" value="L-ALA--D-GLU ENDOPEPTIDASE"/>
    <property type="match status" value="1"/>
</dbReference>
<sequence>MNQVTLLWLSVRSNYSAALGCGVLLLSSVLLLNPDRAIAQSAIDSLGETTPKPAIVDSVPQPSPSSVESLTSSESYLDRTDYSLGATQREVAPAAPVPTVARRSPVENPASSTNRAPMLEEPSSSAANHSNSAPEQPLATAQPNNQNQLALNHYNQVILPKLQSSNLTSALLFPLSIPAPITSLFGWRMHPIMNTLRFHSGTDIGAEMGTPVVAAMTGQVTIANFVSGYGFSVALQHQNATQETFYAHLSEVLVKPGQMVKQGEVIGRVGQTGTATGPNLHFEMRQMTTAGWENVDPGVQLEIAMAQLAKTLQTAQTPTRPQTAQTPARPQMTATGWQNLDPGVQLEIAMAQLVKTMQVAQTPTRPQS</sequence>
<evidence type="ECO:0000259" key="3">
    <source>
        <dbReference type="Pfam" id="PF01551"/>
    </source>
</evidence>
<feature type="compositionally biased region" description="Low complexity" evidence="2">
    <location>
        <begin position="56"/>
        <end position="74"/>
    </location>
</feature>
<feature type="compositionally biased region" description="Low complexity" evidence="2">
    <location>
        <begin position="120"/>
        <end position="140"/>
    </location>
</feature>
<keyword evidence="1" id="KW-0732">Signal</keyword>
<dbReference type="CDD" id="cd12797">
    <property type="entry name" value="M23_peptidase"/>
    <property type="match status" value="1"/>
</dbReference>
<feature type="region of interest" description="Disordered" evidence="2">
    <location>
        <begin position="87"/>
        <end position="140"/>
    </location>
</feature>
<dbReference type="PANTHER" id="PTHR21666">
    <property type="entry name" value="PEPTIDASE-RELATED"/>
    <property type="match status" value="1"/>
</dbReference>
<feature type="region of interest" description="Disordered" evidence="2">
    <location>
        <begin position="49"/>
        <end position="74"/>
    </location>
</feature>
<dbReference type="EMBL" id="AP018204">
    <property type="protein sequence ID" value="BAY59353.1"/>
    <property type="molecule type" value="Genomic_DNA"/>
</dbReference>
<keyword evidence="4" id="KW-0614">Plasmid</keyword>
<dbReference type="InterPro" id="IPR011055">
    <property type="entry name" value="Dup_hybrid_motif"/>
</dbReference>
<evidence type="ECO:0000256" key="1">
    <source>
        <dbReference type="ARBA" id="ARBA00022729"/>
    </source>
</evidence>
<dbReference type="Gene3D" id="2.70.70.10">
    <property type="entry name" value="Glucose Permease (Domain IIA)"/>
    <property type="match status" value="1"/>
</dbReference>
<dbReference type="AlphaFoldDB" id="A0A1Z4JRQ3"/>
<feature type="compositionally biased region" description="Low complexity" evidence="2">
    <location>
        <begin position="91"/>
        <end position="103"/>
    </location>
</feature>
<geneLocation type="plasmid" evidence="4">
    <name>plasmid1</name>
</geneLocation>
<proteinExistence type="predicted"/>
<dbReference type="InterPro" id="IPR050570">
    <property type="entry name" value="Cell_wall_metabolism_enzyme"/>
</dbReference>
<dbReference type="InterPro" id="IPR016047">
    <property type="entry name" value="M23ase_b-sheet_dom"/>
</dbReference>
<dbReference type="SUPFAM" id="SSF51261">
    <property type="entry name" value="Duplicated hybrid motif"/>
    <property type="match status" value="1"/>
</dbReference>
<keyword evidence="5" id="KW-1185">Reference proteome</keyword>
<dbReference type="Proteomes" id="UP000217895">
    <property type="component" value="Plasmid Plasmid1 dna"/>
</dbReference>
<feature type="compositionally biased region" description="Low complexity" evidence="2">
    <location>
        <begin position="314"/>
        <end position="335"/>
    </location>
</feature>